<evidence type="ECO:0000256" key="3">
    <source>
        <dbReference type="ARBA" id="ARBA00005100"/>
    </source>
</evidence>
<dbReference type="PANTHER" id="PTHR43078:SF6">
    <property type="entry name" value="UDP-GLUCURONIC ACID DECARBOXYLASE 1"/>
    <property type="match status" value="1"/>
</dbReference>
<dbReference type="AlphaFoldDB" id="A0A495JBC9"/>
<dbReference type="GO" id="GO:0070403">
    <property type="term" value="F:NAD+ binding"/>
    <property type="evidence" value="ECO:0007669"/>
    <property type="project" value="InterPro"/>
</dbReference>
<dbReference type="GO" id="GO:0048040">
    <property type="term" value="F:UDP-glucuronate decarboxylase activity"/>
    <property type="evidence" value="ECO:0007669"/>
    <property type="project" value="UniProtKB-EC"/>
</dbReference>
<keyword evidence="13" id="KW-0456">Lyase</keyword>
<evidence type="ECO:0000313" key="15">
    <source>
        <dbReference type="EMBL" id="RKR86041.1"/>
    </source>
</evidence>
<dbReference type="GO" id="GO:0005737">
    <property type="term" value="C:cytoplasm"/>
    <property type="evidence" value="ECO:0007669"/>
    <property type="project" value="TreeGrafter"/>
</dbReference>
<comment type="caution">
    <text evidence="15">The sequence shown here is derived from an EMBL/GenBank/DDBJ whole genome shotgun (WGS) entry which is preliminary data.</text>
</comment>
<dbReference type="GO" id="GO:0042732">
    <property type="term" value="P:D-xylose metabolic process"/>
    <property type="evidence" value="ECO:0007669"/>
    <property type="project" value="InterPro"/>
</dbReference>
<dbReference type="GO" id="GO:0033320">
    <property type="term" value="P:UDP-D-xylose biosynthetic process"/>
    <property type="evidence" value="ECO:0007669"/>
    <property type="project" value="UniProtKB-UniPathway"/>
</dbReference>
<evidence type="ECO:0000256" key="11">
    <source>
        <dbReference type="ARBA" id="ARBA00023034"/>
    </source>
</evidence>
<evidence type="ECO:0000256" key="6">
    <source>
        <dbReference type="ARBA" id="ARBA00022692"/>
    </source>
</evidence>
<evidence type="ECO:0000256" key="9">
    <source>
        <dbReference type="ARBA" id="ARBA00022989"/>
    </source>
</evidence>
<dbReference type="InterPro" id="IPR016040">
    <property type="entry name" value="NAD(P)-bd_dom"/>
</dbReference>
<comment type="pathway">
    <text evidence="3">Nucleotide-sugar biosynthesis; UDP-alpha-D-xylose biosynthesis; UDP-alpha-D-xylose from UDP-alpha-D-glucuronate: step 1/1.</text>
</comment>
<protein>
    <recommendedName>
        <fullName evidence="5">UDP-glucuronate decarboxylase</fullName>
        <ecNumber evidence="5">4.1.1.35</ecNumber>
    </recommendedName>
</protein>
<evidence type="ECO:0000256" key="12">
    <source>
        <dbReference type="ARBA" id="ARBA00023136"/>
    </source>
</evidence>
<evidence type="ECO:0000256" key="10">
    <source>
        <dbReference type="ARBA" id="ARBA00023027"/>
    </source>
</evidence>
<evidence type="ECO:0000313" key="16">
    <source>
        <dbReference type="Proteomes" id="UP000277671"/>
    </source>
</evidence>
<dbReference type="Proteomes" id="UP000277671">
    <property type="component" value="Unassembled WGS sequence"/>
</dbReference>
<evidence type="ECO:0000256" key="1">
    <source>
        <dbReference type="ARBA" id="ARBA00001911"/>
    </source>
</evidence>
<evidence type="ECO:0000256" key="2">
    <source>
        <dbReference type="ARBA" id="ARBA00004447"/>
    </source>
</evidence>
<evidence type="ECO:0000259" key="14">
    <source>
        <dbReference type="Pfam" id="PF16363"/>
    </source>
</evidence>
<dbReference type="Pfam" id="PF16363">
    <property type="entry name" value="GDP_Man_Dehyd"/>
    <property type="match status" value="1"/>
</dbReference>
<dbReference type="OrthoDB" id="9801785at2"/>
<sequence length="333" mass="36188">MPRGTILVTGGAGFIGSHLVDALLARGDRVVVLDNLSTGRIANLDQASTHPDLHFVQGSVLDELVVDELVHRCDTVVHLAAAVGVKLIVEQPLKSLTTNIRGSEIVIEAAHRYRRKILIASTSEVYGKNSRGPLSEDADRILGSPAVVRWAYSTAKAVDEILANAYHRERSLPSMVVRLFNVVGPRQSPAYGMVIPRLVRQAVREQPLTVYGDGSQTRCFAHVTDVVAALIGLLDCEAAIGETVNVGSPAEISILDLAWRIVKATQSTSDVRLVPYETAYGAGFEDMTRRVPDIGKLNRMIGWSPTRTLDDILRETVAEARAEEVARTQMLPA</sequence>
<dbReference type="EC" id="4.1.1.35" evidence="5"/>
<comment type="subcellular location">
    <subcellularLocation>
        <location evidence="2">Golgi apparatus</location>
        <location evidence="2">Golgi stack membrane</location>
        <topology evidence="2">Single-pass type II membrane protein</topology>
    </subcellularLocation>
</comment>
<keyword evidence="16" id="KW-1185">Reference proteome</keyword>
<dbReference type="InterPro" id="IPR036291">
    <property type="entry name" value="NAD(P)-bd_dom_sf"/>
</dbReference>
<feature type="domain" description="NAD(P)-binding" evidence="14">
    <location>
        <begin position="7"/>
        <end position="316"/>
    </location>
</feature>
<keyword evidence="6" id="KW-0812">Transmembrane</keyword>
<comment type="similarity">
    <text evidence="4">Belongs to the NAD(P)-dependent epimerase/dehydratase family. UDP-glucuronic acid decarboxylase subfamily.</text>
</comment>
<evidence type="ECO:0000256" key="4">
    <source>
        <dbReference type="ARBA" id="ARBA00007505"/>
    </source>
</evidence>
<reference evidence="15 16" key="1">
    <citation type="submission" date="2018-10" db="EMBL/GenBank/DDBJ databases">
        <title>Sequencing the genomes of 1000 actinobacteria strains.</title>
        <authorList>
            <person name="Klenk H.-P."/>
        </authorList>
    </citation>
    <scope>NUCLEOTIDE SEQUENCE [LARGE SCALE GENOMIC DNA]</scope>
    <source>
        <strain evidence="15 16">DSM 45175</strain>
    </source>
</reference>
<keyword evidence="9" id="KW-1133">Transmembrane helix</keyword>
<dbReference type="EMBL" id="RBKT01000001">
    <property type="protein sequence ID" value="RKR86041.1"/>
    <property type="molecule type" value="Genomic_DNA"/>
</dbReference>
<keyword evidence="12" id="KW-0472">Membrane</keyword>
<evidence type="ECO:0000256" key="5">
    <source>
        <dbReference type="ARBA" id="ARBA00012290"/>
    </source>
</evidence>
<keyword evidence="7" id="KW-0210">Decarboxylase</keyword>
<organism evidence="15 16">
    <name type="scientific">Micromonospora pisi</name>
    <dbReference type="NCBI Taxonomy" id="589240"/>
    <lineage>
        <taxon>Bacteria</taxon>
        <taxon>Bacillati</taxon>
        <taxon>Actinomycetota</taxon>
        <taxon>Actinomycetes</taxon>
        <taxon>Micromonosporales</taxon>
        <taxon>Micromonosporaceae</taxon>
        <taxon>Micromonospora</taxon>
    </lineage>
</organism>
<name>A0A495JBC9_9ACTN</name>
<evidence type="ECO:0000256" key="7">
    <source>
        <dbReference type="ARBA" id="ARBA00022793"/>
    </source>
</evidence>
<dbReference type="Gene3D" id="3.40.50.720">
    <property type="entry name" value="NAD(P)-binding Rossmann-like Domain"/>
    <property type="match status" value="1"/>
</dbReference>
<dbReference type="SUPFAM" id="SSF51735">
    <property type="entry name" value="NAD(P)-binding Rossmann-fold domains"/>
    <property type="match status" value="1"/>
</dbReference>
<accession>A0A495JBC9</accession>
<evidence type="ECO:0000256" key="8">
    <source>
        <dbReference type="ARBA" id="ARBA00022968"/>
    </source>
</evidence>
<gene>
    <name evidence="15" type="ORF">BDK92_0261</name>
</gene>
<keyword evidence="10" id="KW-0520">NAD</keyword>
<proteinExistence type="inferred from homology"/>
<keyword evidence="11" id="KW-0333">Golgi apparatus</keyword>
<keyword evidence="8" id="KW-0735">Signal-anchor</keyword>
<dbReference type="PANTHER" id="PTHR43078">
    <property type="entry name" value="UDP-GLUCURONIC ACID DECARBOXYLASE-RELATED"/>
    <property type="match status" value="1"/>
</dbReference>
<dbReference type="InterPro" id="IPR044516">
    <property type="entry name" value="UXS-like"/>
</dbReference>
<comment type="cofactor">
    <cofactor evidence="1">
        <name>NAD(+)</name>
        <dbReference type="ChEBI" id="CHEBI:57540"/>
    </cofactor>
</comment>
<dbReference type="UniPathway" id="UPA00796">
    <property type="reaction ID" value="UER00771"/>
</dbReference>
<evidence type="ECO:0000256" key="13">
    <source>
        <dbReference type="ARBA" id="ARBA00023239"/>
    </source>
</evidence>
<dbReference type="RefSeq" id="WP_121153803.1">
    <property type="nucleotide sequence ID" value="NZ_RBKT01000001.1"/>
</dbReference>